<organism evidence="5 6">
    <name type="scientific">Streptacidiphilus jiangxiensis</name>
    <dbReference type="NCBI Taxonomy" id="235985"/>
    <lineage>
        <taxon>Bacteria</taxon>
        <taxon>Bacillati</taxon>
        <taxon>Actinomycetota</taxon>
        <taxon>Actinomycetes</taxon>
        <taxon>Kitasatosporales</taxon>
        <taxon>Streptomycetaceae</taxon>
        <taxon>Streptacidiphilus</taxon>
    </lineage>
</organism>
<evidence type="ECO:0000256" key="1">
    <source>
        <dbReference type="ARBA" id="ARBA00023122"/>
    </source>
</evidence>
<evidence type="ECO:0000256" key="2">
    <source>
        <dbReference type="PROSITE-ProRule" id="PRU00703"/>
    </source>
</evidence>
<feature type="domain" description="CBS" evidence="4">
    <location>
        <begin position="98"/>
        <end position="154"/>
    </location>
</feature>
<protein>
    <submittedName>
        <fullName evidence="5">BON domain-containing protein</fullName>
    </submittedName>
</protein>
<dbReference type="AlphaFoldDB" id="A0A1H7U505"/>
<proteinExistence type="predicted"/>
<dbReference type="Gene3D" id="3.10.580.10">
    <property type="entry name" value="CBS-domain"/>
    <property type="match status" value="1"/>
</dbReference>
<dbReference type="EMBL" id="FOAZ01000015">
    <property type="protein sequence ID" value="SEL91337.1"/>
    <property type="molecule type" value="Genomic_DNA"/>
</dbReference>
<sequence length="218" mass="23051">MVTTQPRRIAQTVRDVMSAEVVTASSATPFKDLVRLLEEHRISALPVLDPGRRVLGVVSEADLLLKEADRQRRLGMRSALLDPDEATRIAALRATDLMTAPAVTIGPDEAVADAARVMIRRRVKRLPVVDDSGVLLGIVSRADVLKVFLRDDDSLADDVRGALTRALGAADCAGLTVDVADGVVTVGGALADSARIPLVADTVRGVDGVVDVSFALGR</sequence>
<evidence type="ECO:0000313" key="5">
    <source>
        <dbReference type="EMBL" id="SEL91337.1"/>
    </source>
</evidence>
<feature type="domain" description="BON" evidence="3">
    <location>
        <begin position="151"/>
        <end position="218"/>
    </location>
</feature>
<feature type="domain" description="CBS" evidence="4">
    <location>
        <begin position="17"/>
        <end position="74"/>
    </location>
</feature>
<keyword evidence="1 2" id="KW-0129">CBS domain</keyword>
<keyword evidence="6" id="KW-1185">Reference proteome</keyword>
<dbReference type="InterPro" id="IPR046342">
    <property type="entry name" value="CBS_dom_sf"/>
</dbReference>
<dbReference type="InterPro" id="IPR000644">
    <property type="entry name" value="CBS_dom"/>
</dbReference>
<dbReference type="InterPro" id="IPR007055">
    <property type="entry name" value="BON_dom"/>
</dbReference>
<dbReference type="PROSITE" id="PS51371">
    <property type="entry name" value="CBS"/>
    <property type="match status" value="2"/>
</dbReference>
<dbReference type="Proteomes" id="UP000183015">
    <property type="component" value="Unassembled WGS sequence"/>
</dbReference>
<dbReference type="CDD" id="cd04586">
    <property type="entry name" value="CBS_pair_BON_assoc"/>
    <property type="match status" value="1"/>
</dbReference>
<dbReference type="Pfam" id="PF00571">
    <property type="entry name" value="CBS"/>
    <property type="match status" value="2"/>
</dbReference>
<accession>A0A1H7U505</accession>
<dbReference type="STRING" id="235985.SAMN05414137_11547"/>
<dbReference type="SUPFAM" id="SSF54631">
    <property type="entry name" value="CBS-domain pair"/>
    <property type="match status" value="1"/>
</dbReference>
<dbReference type="PANTHER" id="PTHR43080:SF29">
    <property type="entry name" value="OS02G0818000 PROTEIN"/>
    <property type="match status" value="1"/>
</dbReference>
<evidence type="ECO:0000313" key="6">
    <source>
        <dbReference type="Proteomes" id="UP000183015"/>
    </source>
</evidence>
<dbReference type="Pfam" id="PF04972">
    <property type="entry name" value="BON"/>
    <property type="match status" value="1"/>
</dbReference>
<evidence type="ECO:0000259" key="3">
    <source>
        <dbReference type="PROSITE" id="PS50914"/>
    </source>
</evidence>
<dbReference type="PIRSF" id="PIRSF036990">
    <property type="entry name" value="UCP036990_CBS_BON"/>
    <property type="match status" value="1"/>
</dbReference>
<dbReference type="PROSITE" id="PS50914">
    <property type="entry name" value="BON"/>
    <property type="match status" value="1"/>
</dbReference>
<dbReference type="PANTHER" id="PTHR43080">
    <property type="entry name" value="CBS DOMAIN-CONTAINING PROTEIN CBSX3, MITOCHONDRIAL"/>
    <property type="match status" value="1"/>
</dbReference>
<name>A0A1H7U505_STRJI</name>
<dbReference type="InterPro" id="IPR051257">
    <property type="entry name" value="Diverse_CBS-Domain"/>
</dbReference>
<dbReference type="OrthoDB" id="3850683at2"/>
<dbReference type="eggNOG" id="COG3448">
    <property type="taxonomic scope" value="Bacteria"/>
</dbReference>
<reference evidence="6" key="1">
    <citation type="submission" date="2016-10" db="EMBL/GenBank/DDBJ databases">
        <authorList>
            <person name="Varghese N."/>
        </authorList>
    </citation>
    <scope>NUCLEOTIDE SEQUENCE [LARGE SCALE GENOMIC DNA]</scope>
    <source>
        <strain evidence="6">DSM 45096 / BCRC 16803 / CGMCC 4.1857 / CIP 109030 / JCM 12277 / KCTC 19219 / NBRC 100920 / 33214</strain>
    </source>
</reference>
<dbReference type="InterPro" id="IPR017080">
    <property type="entry name" value="UCP036990_CBS_BON"/>
</dbReference>
<dbReference type="SMART" id="SM00116">
    <property type="entry name" value="CBS"/>
    <property type="match status" value="2"/>
</dbReference>
<dbReference type="RefSeq" id="WP_042455433.1">
    <property type="nucleotide sequence ID" value="NZ_BBPN01000037.1"/>
</dbReference>
<evidence type="ECO:0000259" key="4">
    <source>
        <dbReference type="PROSITE" id="PS51371"/>
    </source>
</evidence>
<gene>
    <name evidence="5" type="ORF">SAMN05414137_11547</name>
</gene>